<dbReference type="EMBL" id="CP144747">
    <property type="protein sequence ID" value="WVZ66365.1"/>
    <property type="molecule type" value="Genomic_DNA"/>
</dbReference>
<sequence>MLFILAMDAFNRLLDSAGRRGILSKPGFPAVKYQCSLYADDAILFVSATTTEALRVKRLLEIFGNASGLVANLGKCSLSVIAAGEEVAYSIAAVLGCHVAPFPITYLGLPLSSKALPRICLHGLVEKVARKLPVSHGPLMSRSGRLVWIKLVMMAMPIFAMMANSLPAWVKTEIDAICRKFFWTGSDRSVRGKSLVAWPVLTRPLELGGLGIPDLKLLSTALQTRWLWLQRTDEQRVWSGLPVKVAAEVRSFFDASIVIEDGNGKRTLFWLDMMVEWLDDHRAGSIARSNHSQMASSTTGGFMESLVV</sequence>
<dbReference type="Proteomes" id="UP001341281">
    <property type="component" value="Chromosome 03"/>
</dbReference>
<evidence type="ECO:0008006" key="3">
    <source>
        <dbReference type="Google" id="ProtNLM"/>
    </source>
</evidence>
<name>A0AAQ3T5D8_PASNO</name>
<proteinExistence type="predicted"/>
<dbReference type="PANTHER" id="PTHR33116:SF78">
    <property type="entry name" value="OS12G0587133 PROTEIN"/>
    <property type="match status" value="1"/>
</dbReference>
<gene>
    <name evidence="1" type="ORF">U9M48_015596</name>
</gene>
<reference evidence="1 2" key="1">
    <citation type="submission" date="2024-02" db="EMBL/GenBank/DDBJ databases">
        <title>High-quality chromosome-scale genome assembly of Pensacola bahiagrass (Paspalum notatum Flugge var. saurae).</title>
        <authorList>
            <person name="Vega J.M."/>
            <person name="Podio M."/>
            <person name="Orjuela J."/>
            <person name="Siena L.A."/>
            <person name="Pessino S.C."/>
            <person name="Combes M.C."/>
            <person name="Mariac C."/>
            <person name="Albertini E."/>
            <person name="Pupilli F."/>
            <person name="Ortiz J.P.A."/>
            <person name="Leblanc O."/>
        </authorList>
    </citation>
    <scope>NUCLEOTIDE SEQUENCE [LARGE SCALE GENOMIC DNA]</scope>
    <source>
        <strain evidence="1">R1</strain>
        <tissue evidence="1">Leaf</tissue>
    </source>
</reference>
<evidence type="ECO:0000313" key="1">
    <source>
        <dbReference type="EMBL" id="WVZ66365.1"/>
    </source>
</evidence>
<organism evidence="1 2">
    <name type="scientific">Paspalum notatum var. saurae</name>
    <dbReference type="NCBI Taxonomy" id="547442"/>
    <lineage>
        <taxon>Eukaryota</taxon>
        <taxon>Viridiplantae</taxon>
        <taxon>Streptophyta</taxon>
        <taxon>Embryophyta</taxon>
        <taxon>Tracheophyta</taxon>
        <taxon>Spermatophyta</taxon>
        <taxon>Magnoliopsida</taxon>
        <taxon>Liliopsida</taxon>
        <taxon>Poales</taxon>
        <taxon>Poaceae</taxon>
        <taxon>PACMAD clade</taxon>
        <taxon>Panicoideae</taxon>
        <taxon>Andropogonodae</taxon>
        <taxon>Paspaleae</taxon>
        <taxon>Paspalinae</taxon>
        <taxon>Paspalum</taxon>
    </lineage>
</organism>
<protein>
    <recommendedName>
        <fullName evidence="3">Reverse transcriptase domain-containing protein</fullName>
    </recommendedName>
</protein>
<dbReference type="AlphaFoldDB" id="A0AAQ3T5D8"/>
<evidence type="ECO:0000313" key="2">
    <source>
        <dbReference type="Proteomes" id="UP001341281"/>
    </source>
</evidence>
<accession>A0AAQ3T5D8</accession>
<dbReference type="PANTHER" id="PTHR33116">
    <property type="entry name" value="REVERSE TRANSCRIPTASE ZINC-BINDING DOMAIN-CONTAINING PROTEIN-RELATED-RELATED"/>
    <property type="match status" value="1"/>
</dbReference>
<keyword evidence="2" id="KW-1185">Reference proteome</keyword>